<evidence type="ECO:0000256" key="5">
    <source>
        <dbReference type="ARBA" id="ARBA00023211"/>
    </source>
</evidence>
<keyword evidence="3" id="KW-0479">Metal-binding</keyword>
<sequence length="327" mass="36872">MHHIFGHTSPDTDAFASAFALAYWLNAQNIKATAYRLGKPNPETAFVIRHLFARFGEELKDMPDMLLPHLNPDQPFNTLTKGDKIGLTDHNEASQSIKNLHEFDLRFIIDHHKANLTTSNTAYIRIHPVGCTCTILYEMFAQKAIAITPMLATLMLFAIISDTLNLTSPTTTDDDKQVVDKLLKIIGLSTADKDNFAHQMFLAKSNTNHLTARQILLLDYKEYDLCGHRWGVAGIETIHTTQLLARRDELIKAAQILKQEKNLTHLMIAIADIQEKTGYAIAYDDAQNAILTQTFDTTMTNGVFSLTGVISRKRQIIPKIEQYYQSL</sequence>
<dbReference type="EMBL" id="JBJJXE010000011">
    <property type="protein sequence ID" value="MFL1732789.1"/>
    <property type="molecule type" value="Genomic_DNA"/>
</dbReference>
<evidence type="ECO:0000259" key="8">
    <source>
        <dbReference type="SMART" id="SM01131"/>
    </source>
</evidence>
<evidence type="ECO:0000313" key="10">
    <source>
        <dbReference type="Proteomes" id="UP001624684"/>
    </source>
</evidence>
<dbReference type="RefSeq" id="WP_407069324.1">
    <property type="nucleotide sequence ID" value="NZ_JBJJXE010000011.1"/>
</dbReference>
<protein>
    <recommendedName>
        <fullName evidence="2">inorganic diphosphatase</fullName>
        <ecNumber evidence="2">3.6.1.1</ecNumber>
    </recommendedName>
    <alternativeName>
        <fullName evidence="6">Pyrophosphate phospho-hydrolase</fullName>
    </alternativeName>
</protein>
<name>A0ABW8U730_9GAMM</name>
<dbReference type="Pfam" id="PF01368">
    <property type="entry name" value="DHH"/>
    <property type="match status" value="1"/>
</dbReference>
<feature type="domain" description="DHHA2" evidence="8">
    <location>
        <begin position="197"/>
        <end position="324"/>
    </location>
</feature>
<organism evidence="9 10">
    <name type="scientific">Moraxella oculi</name>
    <dbReference type="NCBI Taxonomy" id="2940516"/>
    <lineage>
        <taxon>Bacteria</taxon>
        <taxon>Pseudomonadati</taxon>
        <taxon>Pseudomonadota</taxon>
        <taxon>Gammaproteobacteria</taxon>
        <taxon>Moraxellales</taxon>
        <taxon>Moraxellaceae</taxon>
        <taxon>Moraxella</taxon>
    </lineage>
</organism>
<evidence type="ECO:0000256" key="1">
    <source>
        <dbReference type="ARBA" id="ARBA00001936"/>
    </source>
</evidence>
<comment type="caution">
    <text evidence="9">The sequence shown here is derived from an EMBL/GenBank/DDBJ whole genome shotgun (WGS) entry which is preliminary data.</text>
</comment>
<dbReference type="InterPro" id="IPR004097">
    <property type="entry name" value="DHHA2"/>
</dbReference>
<evidence type="ECO:0000256" key="6">
    <source>
        <dbReference type="ARBA" id="ARBA00032535"/>
    </source>
</evidence>
<keyword evidence="4" id="KW-0378">Hydrolase</keyword>
<dbReference type="InterPro" id="IPR038763">
    <property type="entry name" value="DHH_sf"/>
</dbReference>
<proteinExistence type="predicted"/>
<dbReference type="SMART" id="SM01131">
    <property type="entry name" value="DHHA2"/>
    <property type="match status" value="1"/>
</dbReference>
<dbReference type="SUPFAM" id="SSF64182">
    <property type="entry name" value="DHH phosphoesterases"/>
    <property type="match status" value="1"/>
</dbReference>
<dbReference type="InterPro" id="IPR001667">
    <property type="entry name" value="DDH_dom"/>
</dbReference>
<evidence type="ECO:0000256" key="3">
    <source>
        <dbReference type="ARBA" id="ARBA00022723"/>
    </source>
</evidence>
<keyword evidence="10" id="KW-1185">Reference proteome</keyword>
<evidence type="ECO:0000256" key="2">
    <source>
        <dbReference type="ARBA" id="ARBA00012146"/>
    </source>
</evidence>
<dbReference type="PANTHER" id="PTHR12112:SF22">
    <property type="entry name" value="MANGANESE-DEPENDENT INORGANIC PYROPHOSPHATASE-RELATED"/>
    <property type="match status" value="1"/>
</dbReference>
<dbReference type="Gene3D" id="3.90.1640.10">
    <property type="entry name" value="inorganic pyrophosphatase (n-terminal core)"/>
    <property type="match status" value="1"/>
</dbReference>
<gene>
    <name evidence="9" type="ORF">ACJHVH_07270</name>
</gene>
<accession>A0ABW8U730</accession>
<evidence type="ECO:0000256" key="7">
    <source>
        <dbReference type="ARBA" id="ARBA00047820"/>
    </source>
</evidence>
<dbReference type="PANTHER" id="PTHR12112">
    <property type="entry name" value="BNIP - RELATED"/>
    <property type="match status" value="1"/>
</dbReference>
<evidence type="ECO:0000256" key="4">
    <source>
        <dbReference type="ARBA" id="ARBA00022801"/>
    </source>
</evidence>
<reference evidence="9 10" key="1">
    <citation type="submission" date="2024-11" db="EMBL/GenBank/DDBJ databases">
        <title>First Report of Moraxella oculi in Brazil in an Infectious Bovine Keratoconjunctivitis Outbreak.</title>
        <authorList>
            <person name="Carvalho C.V."/>
            <person name="Domingues R."/>
            <person name="Coutinho C."/>
            <person name="Honorio N.T.B.S."/>
            <person name="Faza D.R.L.R."/>
            <person name="Carvalho W.A."/>
            <person name="Machado A.B.F."/>
            <person name="Martins M.F."/>
            <person name="Gaspar E.B."/>
        </authorList>
    </citation>
    <scope>NUCLEOTIDE SEQUENCE [LARGE SCALE GENOMIC DNA]</scope>
    <source>
        <strain evidence="9 10">2117LE</strain>
    </source>
</reference>
<comment type="cofactor">
    <cofactor evidence="1">
        <name>Mn(2+)</name>
        <dbReference type="ChEBI" id="CHEBI:29035"/>
    </cofactor>
</comment>
<dbReference type="Gene3D" id="3.10.310.20">
    <property type="entry name" value="DHHA2 domain"/>
    <property type="match status" value="1"/>
</dbReference>
<dbReference type="Pfam" id="PF02833">
    <property type="entry name" value="DHHA2"/>
    <property type="match status" value="1"/>
</dbReference>
<comment type="catalytic activity">
    <reaction evidence="7">
        <text>diphosphate + H2O = 2 phosphate + H(+)</text>
        <dbReference type="Rhea" id="RHEA:24576"/>
        <dbReference type="ChEBI" id="CHEBI:15377"/>
        <dbReference type="ChEBI" id="CHEBI:15378"/>
        <dbReference type="ChEBI" id="CHEBI:33019"/>
        <dbReference type="ChEBI" id="CHEBI:43474"/>
        <dbReference type="EC" id="3.6.1.1"/>
    </reaction>
</comment>
<evidence type="ECO:0000313" key="9">
    <source>
        <dbReference type="EMBL" id="MFL1732789.1"/>
    </source>
</evidence>
<keyword evidence="5" id="KW-0464">Manganese</keyword>
<dbReference type="EC" id="3.6.1.1" evidence="2"/>
<dbReference type="InterPro" id="IPR038222">
    <property type="entry name" value="DHHA2_dom_sf"/>
</dbReference>
<dbReference type="Proteomes" id="UP001624684">
    <property type="component" value="Unassembled WGS sequence"/>
</dbReference>